<dbReference type="PRINTS" id="PR00870">
    <property type="entry name" value="DNAPOLXBETA"/>
</dbReference>
<dbReference type="Gene3D" id="1.10.150.110">
    <property type="entry name" value="DNA polymerase beta, N-terminal domain-like"/>
    <property type="match status" value="1"/>
</dbReference>
<dbReference type="Gene3D" id="3.30.460.10">
    <property type="entry name" value="Beta Polymerase, domain 2"/>
    <property type="match status" value="1"/>
</dbReference>
<dbReference type="GO" id="GO:0003677">
    <property type="term" value="F:DNA binding"/>
    <property type="evidence" value="ECO:0007669"/>
    <property type="project" value="InterPro"/>
</dbReference>
<dbReference type="Gene3D" id="3.20.20.140">
    <property type="entry name" value="Metal-dependent hydrolases"/>
    <property type="match status" value="1"/>
</dbReference>
<dbReference type="SUPFAM" id="SSF47802">
    <property type="entry name" value="DNA polymerase beta, N-terminal domain-like"/>
    <property type="match status" value="1"/>
</dbReference>
<dbReference type="Gene3D" id="3.30.210.10">
    <property type="entry name" value="DNA polymerase, thumb domain"/>
    <property type="match status" value="1"/>
</dbReference>
<dbReference type="EMBL" id="MEVL01000006">
    <property type="protein sequence ID" value="OGC62643.1"/>
    <property type="molecule type" value="Genomic_DNA"/>
</dbReference>
<keyword evidence="6" id="KW-0234">DNA repair</keyword>
<evidence type="ECO:0000256" key="2">
    <source>
        <dbReference type="ARBA" id="ARBA00022679"/>
    </source>
</evidence>
<dbReference type="GO" id="GO:0008270">
    <property type="term" value="F:zinc ion binding"/>
    <property type="evidence" value="ECO:0007669"/>
    <property type="project" value="TreeGrafter"/>
</dbReference>
<keyword evidence="3" id="KW-0548">Nucleotidyltransferase</keyword>
<dbReference type="SUPFAM" id="SSF89550">
    <property type="entry name" value="PHP domain-like"/>
    <property type="match status" value="1"/>
</dbReference>
<dbReference type="PANTHER" id="PTHR36928">
    <property type="entry name" value="PHOSPHATASE YCDX-RELATED"/>
    <property type="match status" value="1"/>
</dbReference>
<dbReference type="Pfam" id="PF14791">
    <property type="entry name" value="DNA_pol_B_thumb"/>
    <property type="match status" value="1"/>
</dbReference>
<evidence type="ECO:0000259" key="8">
    <source>
        <dbReference type="SMART" id="SM00481"/>
    </source>
</evidence>
<organism evidence="10 11">
    <name type="scientific">candidate division WWE3 bacterium RIFCSPLOWO2_01_FULL_53_14</name>
    <dbReference type="NCBI Taxonomy" id="1802628"/>
    <lineage>
        <taxon>Bacteria</taxon>
        <taxon>Katanobacteria</taxon>
    </lineage>
</organism>
<name>A0A1F4W0S8_UNCKA</name>
<proteinExistence type="predicted"/>
<dbReference type="InterPro" id="IPR010996">
    <property type="entry name" value="HHH_MUS81"/>
</dbReference>
<keyword evidence="5" id="KW-0239">DNA-directed DNA polymerase</keyword>
<feature type="domain" description="DNA-directed DNA polymerase X" evidence="9">
    <location>
        <begin position="6"/>
        <end position="339"/>
    </location>
</feature>
<dbReference type="InterPro" id="IPR027421">
    <property type="entry name" value="DNA_pol_lamdba_lyase_dom_sf"/>
</dbReference>
<dbReference type="STRING" id="1802628.A2890_01870"/>
<dbReference type="Gene3D" id="1.10.150.20">
    <property type="entry name" value="5' to 3' exonuclease, C-terminal subdomain"/>
    <property type="match status" value="1"/>
</dbReference>
<keyword evidence="2" id="KW-0808">Transferase</keyword>
<evidence type="ECO:0000256" key="1">
    <source>
        <dbReference type="ARBA" id="ARBA00012417"/>
    </source>
</evidence>
<dbReference type="InterPro" id="IPR003141">
    <property type="entry name" value="Pol/His_phosphatase_N"/>
</dbReference>
<dbReference type="InterPro" id="IPR004013">
    <property type="entry name" value="PHP_dom"/>
</dbReference>
<dbReference type="InterPro" id="IPR002008">
    <property type="entry name" value="DNA_pol_X_beta-like"/>
</dbReference>
<dbReference type="GO" id="GO:0003887">
    <property type="term" value="F:DNA-directed DNA polymerase activity"/>
    <property type="evidence" value="ECO:0007669"/>
    <property type="project" value="UniProtKB-KW"/>
</dbReference>
<evidence type="ECO:0000259" key="9">
    <source>
        <dbReference type="SMART" id="SM00483"/>
    </source>
</evidence>
<dbReference type="InterPro" id="IPR043519">
    <property type="entry name" value="NT_sf"/>
</dbReference>
<reference evidence="10 11" key="1">
    <citation type="journal article" date="2016" name="Nat. Commun.">
        <title>Thousands of microbial genomes shed light on interconnected biogeochemical processes in an aquifer system.</title>
        <authorList>
            <person name="Anantharaman K."/>
            <person name="Brown C.T."/>
            <person name="Hug L.A."/>
            <person name="Sharon I."/>
            <person name="Castelle C.J."/>
            <person name="Probst A.J."/>
            <person name="Thomas B.C."/>
            <person name="Singh A."/>
            <person name="Wilkins M.J."/>
            <person name="Karaoz U."/>
            <person name="Brodie E.L."/>
            <person name="Williams K.H."/>
            <person name="Hubbard S.S."/>
            <person name="Banfield J.F."/>
        </authorList>
    </citation>
    <scope>NUCLEOTIDE SEQUENCE [LARGE SCALE GENOMIC DNA]</scope>
</reference>
<dbReference type="SUPFAM" id="SSF81301">
    <property type="entry name" value="Nucleotidyltransferase"/>
    <property type="match status" value="1"/>
</dbReference>
<dbReference type="SMART" id="SM00481">
    <property type="entry name" value="POLIIIAc"/>
    <property type="match status" value="1"/>
</dbReference>
<dbReference type="GO" id="GO:0005829">
    <property type="term" value="C:cytosol"/>
    <property type="evidence" value="ECO:0007669"/>
    <property type="project" value="TreeGrafter"/>
</dbReference>
<evidence type="ECO:0000256" key="7">
    <source>
        <dbReference type="ARBA" id="ARBA00049244"/>
    </source>
</evidence>
<comment type="caution">
    <text evidence="10">The sequence shown here is derived from an EMBL/GenBank/DDBJ whole genome shotgun (WGS) entry which is preliminary data.</text>
</comment>
<keyword evidence="4" id="KW-0227">DNA damage</keyword>
<evidence type="ECO:0000256" key="3">
    <source>
        <dbReference type="ARBA" id="ARBA00022695"/>
    </source>
</evidence>
<evidence type="ECO:0000313" key="11">
    <source>
        <dbReference type="Proteomes" id="UP000176967"/>
    </source>
</evidence>
<dbReference type="InterPro" id="IPR022311">
    <property type="entry name" value="PolX-like"/>
</dbReference>
<dbReference type="GO" id="GO:0006281">
    <property type="term" value="P:DNA repair"/>
    <property type="evidence" value="ECO:0007669"/>
    <property type="project" value="UniProtKB-KW"/>
</dbReference>
<dbReference type="InterPro" id="IPR047967">
    <property type="entry name" value="PolX_PHP"/>
</dbReference>
<accession>A0A1F4W0S8</accession>
<evidence type="ECO:0000256" key="4">
    <source>
        <dbReference type="ARBA" id="ARBA00022763"/>
    </source>
</evidence>
<protein>
    <recommendedName>
        <fullName evidence="1">DNA-directed DNA polymerase</fullName>
        <ecNumber evidence="1">2.7.7.7</ecNumber>
    </recommendedName>
</protein>
<evidence type="ECO:0000256" key="5">
    <source>
        <dbReference type="ARBA" id="ARBA00022932"/>
    </source>
</evidence>
<dbReference type="InterPro" id="IPR050243">
    <property type="entry name" value="PHP_phosphatase"/>
</dbReference>
<feature type="domain" description="Polymerase/histidinol phosphatase N-terminal" evidence="8">
    <location>
        <begin position="363"/>
        <end position="444"/>
    </location>
</feature>
<dbReference type="InterPro" id="IPR037160">
    <property type="entry name" value="DNA_Pol_thumb_sf"/>
</dbReference>
<dbReference type="PIRSF" id="PIRSF005047">
    <property type="entry name" value="UCP005047_YshC"/>
    <property type="match status" value="1"/>
</dbReference>
<dbReference type="InterPro" id="IPR016195">
    <property type="entry name" value="Pol/histidinol_Pase-like"/>
</dbReference>
<dbReference type="AlphaFoldDB" id="A0A1F4W0S8"/>
<dbReference type="CDD" id="cd00141">
    <property type="entry name" value="NT_POLXc"/>
    <property type="match status" value="1"/>
</dbReference>
<dbReference type="PANTHER" id="PTHR36928:SF1">
    <property type="entry name" value="PHOSPHATASE YCDX-RELATED"/>
    <property type="match status" value="1"/>
</dbReference>
<evidence type="ECO:0000256" key="6">
    <source>
        <dbReference type="ARBA" id="ARBA00023204"/>
    </source>
</evidence>
<dbReference type="GO" id="GO:0042578">
    <property type="term" value="F:phosphoric ester hydrolase activity"/>
    <property type="evidence" value="ECO:0007669"/>
    <property type="project" value="TreeGrafter"/>
</dbReference>
<dbReference type="InterPro" id="IPR029398">
    <property type="entry name" value="PolB_thumb"/>
</dbReference>
<gene>
    <name evidence="10" type="ORF">A2890_01870</name>
</gene>
<dbReference type="NCBIfam" id="NF006375">
    <property type="entry name" value="PRK08609.1"/>
    <property type="match status" value="1"/>
</dbReference>
<dbReference type="Proteomes" id="UP000176967">
    <property type="component" value="Unassembled WGS sequence"/>
</dbReference>
<dbReference type="Pfam" id="PF14716">
    <property type="entry name" value="HHH_8"/>
    <property type="match status" value="1"/>
</dbReference>
<dbReference type="Pfam" id="PF02811">
    <property type="entry name" value="PHP"/>
    <property type="match status" value="1"/>
</dbReference>
<dbReference type="CDD" id="cd07436">
    <property type="entry name" value="PHP_PolX"/>
    <property type="match status" value="1"/>
</dbReference>
<dbReference type="Pfam" id="PF14520">
    <property type="entry name" value="HHH_5"/>
    <property type="match status" value="1"/>
</dbReference>
<comment type="catalytic activity">
    <reaction evidence="7">
        <text>DNA(n) + a 2'-deoxyribonucleoside 5'-triphosphate = DNA(n+1) + diphosphate</text>
        <dbReference type="Rhea" id="RHEA:22508"/>
        <dbReference type="Rhea" id="RHEA-COMP:17339"/>
        <dbReference type="Rhea" id="RHEA-COMP:17340"/>
        <dbReference type="ChEBI" id="CHEBI:33019"/>
        <dbReference type="ChEBI" id="CHEBI:61560"/>
        <dbReference type="ChEBI" id="CHEBI:173112"/>
        <dbReference type="EC" id="2.7.7.7"/>
    </reaction>
</comment>
<sequence length="599" mass="67161">MEPTKLSNTAIARLFREIAAAYEVKGENRFKIRAYDTAADSIEHATSEVKDLWEEGRLGELPGVGEGISSHLDEYFRTGEVKHFEDVKKGLPSGMFAFFGLEGVGPKRAYRLAKELKVKTIEDLHQAVKKKEIEKMEGFGRRSQELILKAIEGREQHKERILLPIAFSIAERLIEQILRLSGVVRADPLGSLRRMVSTVGDIDIGIATTEPQKVVKEFTSLPDVSRVVGAGGAKATVFLKTGRQVDIRVHNPNSYGALLQYFTGSKSHNIHIRKIANDQGLSLSEYGVKKYAPAKALALSKGSPKYQGGKITGEYLPVETEEKFYQLLGLPWIPPEMREDNGEIEAAQKGQLSQLVKEGEVRGEVHVHTTHSDGEETTASMVEEAIRLGRKYIGISDHAPSAITRGLPKAKEEILKRKREIEELREKYRGKIGLFFGAEVNIDAKAQMALPDELLALYEYTIGSIHTSFDQSKEMITKRLIAVLENPYVNVLGHPTGRLLGEREAYEADWEAVFAAAEKHRKILEINSYPSRLDLPDDLVRSARRRGIKFLISTDAHRHEHFRNLRFGVAVARRGWCEAREIINTAEADSFVKLFKTRG</sequence>
<dbReference type="SMART" id="SM00483">
    <property type="entry name" value="POLXc"/>
    <property type="match status" value="1"/>
</dbReference>
<dbReference type="EC" id="2.7.7.7" evidence="1"/>
<evidence type="ECO:0000313" key="10">
    <source>
        <dbReference type="EMBL" id="OGC62643.1"/>
    </source>
</evidence>
<dbReference type="InterPro" id="IPR002054">
    <property type="entry name" value="DNA-dir_DNA_pol_X"/>
</dbReference>